<protein>
    <recommendedName>
        <fullName evidence="1">R3H domain-containing protein</fullName>
    </recommendedName>
</protein>
<dbReference type="CDD" id="cd02644">
    <property type="entry name" value="R3H_jag"/>
    <property type="match status" value="1"/>
</dbReference>
<sequence>MIKTKTEESLKKECQDLAGKLLTLLGIKTKAEVTFDEANDAFSVEINAVEEAGLLIGKAGETVGALQTFLSLALRQESGEWHRVLVNVADWREKQNARLEELATLAATRAKETKEPQNLYNLTPAQRRVIHLFLSTVEGVKTESVGEGKERYLVITSNDEK</sequence>
<dbReference type="CDD" id="cd02414">
    <property type="entry name" value="KH-II_Jag"/>
    <property type="match status" value="1"/>
</dbReference>
<dbReference type="InterPro" id="IPR001374">
    <property type="entry name" value="R3H_dom"/>
</dbReference>
<comment type="caution">
    <text evidence="2">The sequence shown here is derived from an EMBL/GenBank/DDBJ whole genome shotgun (WGS) entry which is preliminary data.</text>
</comment>
<dbReference type="PROSITE" id="PS51061">
    <property type="entry name" value="R3H"/>
    <property type="match status" value="1"/>
</dbReference>
<dbReference type="SUPFAM" id="SSF82708">
    <property type="entry name" value="R3H domain"/>
    <property type="match status" value="1"/>
</dbReference>
<evidence type="ECO:0000313" key="2">
    <source>
        <dbReference type="EMBL" id="OGM26199.1"/>
    </source>
</evidence>
<accession>A0A1F7YH64</accession>
<dbReference type="GO" id="GO:0003723">
    <property type="term" value="F:RNA binding"/>
    <property type="evidence" value="ECO:0007669"/>
    <property type="project" value="InterPro"/>
</dbReference>
<proteinExistence type="predicted"/>
<dbReference type="AlphaFoldDB" id="A0A1F7YH64"/>
<feature type="domain" description="R3H" evidence="1">
    <location>
        <begin position="93"/>
        <end position="159"/>
    </location>
</feature>
<dbReference type="Proteomes" id="UP000179221">
    <property type="component" value="Unassembled WGS sequence"/>
</dbReference>
<dbReference type="Pfam" id="PF01424">
    <property type="entry name" value="R3H"/>
    <property type="match status" value="1"/>
</dbReference>
<dbReference type="InterPro" id="IPR034079">
    <property type="entry name" value="R3H_KhpB"/>
</dbReference>
<dbReference type="PANTHER" id="PTHR35800:SF1">
    <property type="entry name" value="RNA-BINDING PROTEIN KHPB"/>
    <property type="match status" value="1"/>
</dbReference>
<dbReference type="EMBL" id="MGGL01000015">
    <property type="protein sequence ID" value="OGM26199.1"/>
    <property type="molecule type" value="Genomic_DNA"/>
</dbReference>
<dbReference type="Gene3D" id="3.30.300.20">
    <property type="match status" value="1"/>
</dbReference>
<dbReference type="Gene3D" id="3.30.1370.50">
    <property type="entry name" value="R3H-like domain"/>
    <property type="match status" value="1"/>
</dbReference>
<name>A0A1F7YH64_9BACT</name>
<dbReference type="Pfam" id="PF13083">
    <property type="entry name" value="KH_KhpA-B"/>
    <property type="match status" value="1"/>
</dbReference>
<dbReference type="InterPro" id="IPR039247">
    <property type="entry name" value="KhpB"/>
</dbReference>
<dbReference type="InterPro" id="IPR036867">
    <property type="entry name" value="R3H_dom_sf"/>
</dbReference>
<dbReference type="InterPro" id="IPR015946">
    <property type="entry name" value="KH_dom-like_a/b"/>
</dbReference>
<evidence type="ECO:0000259" key="1">
    <source>
        <dbReference type="PROSITE" id="PS51061"/>
    </source>
</evidence>
<gene>
    <name evidence="2" type="ORF">A2628_02570</name>
</gene>
<organism evidence="2 3">
    <name type="scientific">Candidatus Woesebacteria bacterium RIFCSPHIGHO2_01_FULL_40_22</name>
    <dbReference type="NCBI Taxonomy" id="1802499"/>
    <lineage>
        <taxon>Bacteria</taxon>
        <taxon>Candidatus Woeseibacteriota</taxon>
    </lineage>
</organism>
<evidence type="ECO:0000313" key="3">
    <source>
        <dbReference type="Proteomes" id="UP000179221"/>
    </source>
</evidence>
<dbReference type="SMART" id="SM00393">
    <property type="entry name" value="R3H"/>
    <property type="match status" value="1"/>
</dbReference>
<reference evidence="2 3" key="1">
    <citation type="journal article" date="2016" name="Nat. Commun.">
        <title>Thousands of microbial genomes shed light on interconnected biogeochemical processes in an aquifer system.</title>
        <authorList>
            <person name="Anantharaman K."/>
            <person name="Brown C.T."/>
            <person name="Hug L.A."/>
            <person name="Sharon I."/>
            <person name="Castelle C.J."/>
            <person name="Probst A.J."/>
            <person name="Thomas B.C."/>
            <person name="Singh A."/>
            <person name="Wilkins M.J."/>
            <person name="Karaoz U."/>
            <person name="Brodie E.L."/>
            <person name="Williams K.H."/>
            <person name="Hubbard S.S."/>
            <person name="Banfield J.F."/>
        </authorList>
    </citation>
    <scope>NUCLEOTIDE SEQUENCE [LARGE SCALE GENOMIC DNA]</scope>
</reference>
<dbReference type="InterPro" id="IPR038008">
    <property type="entry name" value="Jag_KH"/>
</dbReference>
<dbReference type="PANTHER" id="PTHR35800">
    <property type="entry name" value="PROTEIN JAG"/>
    <property type="match status" value="1"/>
</dbReference>